<name>A0A4S2Q5A4_9PAST</name>
<dbReference type="AlphaFoldDB" id="A0A4S2Q5A4"/>
<reference evidence="1 2" key="1">
    <citation type="journal article" date="2019" name="Vet. Microbiol.">
        <title>Development of multi locus sequence typing (MLST) of Rodentibacter pneumotropicus.</title>
        <authorList>
            <person name="Adhikary S."/>
            <person name="Bisgaard M."/>
            <person name="Boot R."/>
            <person name="Benga L."/>
            <person name="Nicklas W."/>
            <person name="Christensen H."/>
        </authorList>
    </citation>
    <scope>NUCLEOTIDE SEQUENCE [LARGE SCALE GENOMIC DNA]</scope>
    <source>
        <strain evidence="1 2">1596_07</strain>
    </source>
</reference>
<protein>
    <submittedName>
        <fullName evidence="1">Type II toxin-antitoxin system RelE/ParE family toxin</fullName>
    </submittedName>
</protein>
<dbReference type="Proteomes" id="UP000310576">
    <property type="component" value="Unassembled WGS sequence"/>
</dbReference>
<dbReference type="RefSeq" id="WP_136125780.1">
    <property type="nucleotide sequence ID" value="NZ_QXNG01000128.1"/>
</dbReference>
<organism evidence="1 2">
    <name type="scientific">Rodentibacter pneumotropicus</name>
    <dbReference type="NCBI Taxonomy" id="758"/>
    <lineage>
        <taxon>Bacteria</taxon>
        <taxon>Pseudomonadati</taxon>
        <taxon>Pseudomonadota</taxon>
        <taxon>Gammaproteobacteria</taxon>
        <taxon>Pasteurellales</taxon>
        <taxon>Pasteurellaceae</taxon>
        <taxon>Rodentibacter</taxon>
    </lineage>
</organism>
<evidence type="ECO:0000313" key="2">
    <source>
        <dbReference type="Proteomes" id="UP000310576"/>
    </source>
</evidence>
<sequence length="94" mass="11181">MKLDYKVVWTEEAEQQLLEKAHFILYDSQSIEVSFRFHWEIKELTQKLSYVATAYNDGRFHIYTVKNGHSVKFIVRDDTVYISAFLAKGREFVI</sequence>
<evidence type="ECO:0000313" key="1">
    <source>
        <dbReference type="EMBL" id="THA11808.1"/>
    </source>
</evidence>
<dbReference type="EMBL" id="QXNG01000128">
    <property type="protein sequence ID" value="THA11808.1"/>
    <property type="molecule type" value="Genomic_DNA"/>
</dbReference>
<accession>A0A4S2Q5A4</accession>
<comment type="caution">
    <text evidence="1">The sequence shown here is derived from an EMBL/GenBank/DDBJ whole genome shotgun (WGS) entry which is preliminary data.</text>
</comment>
<gene>
    <name evidence="1" type="ORF">D3M76_10840</name>
</gene>
<proteinExistence type="predicted"/>